<accession>A0ACC2VFN1</accession>
<protein>
    <submittedName>
        <fullName evidence="1">Uncharacterized protein</fullName>
    </submittedName>
</protein>
<evidence type="ECO:0000313" key="2">
    <source>
        <dbReference type="Proteomes" id="UP001241377"/>
    </source>
</evidence>
<dbReference type="Proteomes" id="UP001241377">
    <property type="component" value="Unassembled WGS sequence"/>
</dbReference>
<sequence>MLLNSCKLPETPVVSPRISRNGSGLDIDPMSPVSDPMTMSLPTKSDAGDAMDDMVAIGKDYVKLSTKPLYEGACGVLYKATDAKKVGTFVIKYLKRPESENLQTYHDQVLREYSNMKRGHHKNVCVAVALAQDQEDGTLAIVLPYFAQGDLLGFLSEVRRNKNDIPGNLRDAIFKQIVRGTAFLHSKNIVHRDLKPENCLIDDEGCIKISDFGYSLDLNSDPEELWNLVLATRQSICCGTNSFKAPELFKFEAALDSADCEKDTMLEIRTNINFKSLDCWSLGIFYFNISIMTVPWTNATTDNKNYVKYAELYPMNQRHLVDVAQQMDDKTFSTKPNPALGVFRKLHYDARVELLKLLHPDNNKRLGCNELLKSQWLTQVWAKPGDLLRVNERRYS</sequence>
<reference evidence="1" key="1">
    <citation type="submission" date="2023-04" db="EMBL/GenBank/DDBJ databases">
        <title>Draft Genome sequencing of Naganishia species isolated from polar environments using Oxford Nanopore Technology.</title>
        <authorList>
            <person name="Leo P."/>
            <person name="Venkateswaran K."/>
        </authorList>
    </citation>
    <scope>NUCLEOTIDE SEQUENCE</scope>
    <source>
        <strain evidence="1">MNA-CCFEE 5261</strain>
    </source>
</reference>
<comment type="caution">
    <text evidence="1">The sequence shown here is derived from an EMBL/GenBank/DDBJ whole genome shotgun (WGS) entry which is preliminary data.</text>
</comment>
<keyword evidence="2" id="KW-1185">Reference proteome</keyword>
<organism evidence="1 2">
    <name type="scientific">Naganishia cerealis</name>
    <dbReference type="NCBI Taxonomy" id="610337"/>
    <lineage>
        <taxon>Eukaryota</taxon>
        <taxon>Fungi</taxon>
        <taxon>Dikarya</taxon>
        <taxon>Basidiomycota</taxon>
        <taxon>Agaricomycotina</taxon>
        <taxon>Tremellomycetes</taxon>
        <taxon>Filobasidiales</taxon>
        <taxon>Filobasidiaceae</taxon>
        <taxon>Naganishia</taxon>
    </lineage>
</organism>
<dbReference type="EMBL" id="JASBWR010000081">
    <property type="protein sequence ID" value="KAJ9097910.1"/>
    <property type="molecule type" value="Genomic_DNA"/>
</dbReference>
<gene>
    <name evidence="1" type="ORF">QFC19_006587</name>
</gene>
<proteinExistence type="predicted"/>
<evidence type="ECO:0000313" key="1">
    <source>
        <dbReference type="EMBL" id="KAJ9097910.1"/>
    </source>
</evidence>
<name>A0ACC2VFN1_9TREE</name>